<dbReference type="SUPFAM" id="SSF55729">
    <property type="entry name" value="Acyl-CoA N-acyltransferases (Nat)"/>
    <property type="match status" value="1"/>
</dbReference>
<dbReference type="PROSITE" id="PS51186">
    <property type="entry name" value="GNAT"/>
    <property type="match status" value="1"/>
</dbReference>
<accession>A0A3P1C373</accession>
<proteinExistence type="predicted"/>
<keyword evidence="5" id="KW-1185">Reference proteome</keyword>
<keyword evidence="1 4" id="KW-0808">Transferase</keyword>
<dbReference type="InterPro" id="IPR050832">
    <property type="entry name" value="Bact_Acetyltransf"/>
</dbReference>
<comment type="caution">
    <text evidence="4">The sequence shown here is derived from an EMBL/GenBank/DDBJ whole genome shotgun (WGS) entry which is preliminary data.</text>
</comment>
<organism evidence="4 5">
    <name type="scientific">Larkinella rosea</name>
    <dbReference type="NCBI Taxonomy" id="2025312"/>
    <lineage>
        <taxon>Bacteria</taxon>
        <taxon>Pseudomonadati</taxon>
        <taxon>Bacteroidota</taxon>
        <taxon>Cytophagia</taxon>
        <taxon>Cytophagales</taxon>
        <taxon>Spirosomataceae</taxon>
        <taxon>Larkinella</taxon>
    </lineage>
</organism>
<dbReference type="Pfam" id="PF00583">
    <property type="entry name" value="Acetyltransf_1"/>
    <property type="match status" value="1"/>
</dbReference>
<name>A0A3P1C373_9BACT</name>
<evidence type="ECO:0000259" key="3">
    <source>
        <dbReference type="PROSITE" id="PS51186"/>
    </source>
</evidence>
<dbReference type="InterPro" id="IPR000182">
    <property type="entry name" value="GNAT_dom"/>
</dbReference>
<evidence type="ECO:0000256" key="2">
    <source>
        <dbReference type="ARBA" id="ARBA00023315"/>
    </source>
</evidence>
<evidence type="ECO:0000313" key="5">
    <source>
        <dbReference type="Proteomes" id="UP000271925"/>
    </source>
</evidence>
<dbReference type="PANTHER" id="PTHR43877">
    <property type="entry name" value="AMINOALKYLPHOSPHONATE N-ACETYLTRANSFERASE-RELATED-RELATED"/>
    <property type="match status" value="1"/>
</dbReference>
<protein>
    <submittedName>
        <fullName evidence="4">GNAT family N-acetyltransferase</fullName>
    </submittedName>
</protein>
<dbReference type="RefSeq" id="WP_124873122.1">
    <property type="nucleotide sequence ID" value="NZ_RQJO01000007.1"/>
</dbReference>
<reference evidence="4 5" key="1">
    <citation type="submission" date="2018-11" db="EMBL/GenBank/DDBJ databases">
        <authorList>
            <person name="Zhou Z."/>
            <person name="Wang G."/>
        </authorList>
    </citation>
    <scope>NUCLEOTIDE SEQUENCE [LARGE SCALE GENOMIC DNA]</scope>
    <source>
        <strain evidence="4 5">KCTC52004</strain>
    </source>
</reference>
<dbReference type="AlphaFoldDB" id="A0A3P1C373"/>
<sequence length="157" mass="18014">MENRTPIPDLIRLATTTADVDTLLQMMETFCHHFSYPFDRPLRQQLIRQMLENPSLGSLWLVVDENRPVGYVVLTYGFALEFGGKTALVDELFIEEGHRGGGKGRTVLQQIQQTADELGVSVILLQTEKYNPRAKRLYESIGFVDQERSTLMWKRPN</sequence>
<dbReference type="InterPro" id="IPR016181">
    <property type="entry name" value="Acyl_CoA_acyltransferase"/>
</dbReference>
<evidence type="ECO:0000256" key="1">
    <source>
        <dbReference type="ARBA" id="ARBA00022679"/>
    </source>
</evidence>
<keyword evidence="2" id="KW-0012">Acyltransferase</keyword>
<gene>
    <name evidence="4" type="ORF">EHT25_08180</name>
</gene>
<evidence type="ECO:0000313" key="4">
    <source>
        <dbReference type="EMBL" id="RRB07738.1"/>
    </source>
</evidence>
<dbReference type="Gene3D" id="3.40.630.30">
    <property type="match status" value="1"/>
</dbReference>
<feature type="domain" description="N-acetyltransferase" evidence="3">
    <location>
        <begin position="9"/>
        <end position="157"/>
    </location>
</feature>
<dbReference type="Proteomes" id="UP000271925">
    <property type="component" value="Unassembled WGS sequence"/>
</dbReference>
<dbReference type="GO" id="GO:0016747">
    <property type="term" value="F:acyltransferase activity, transferring groups other than amino-acyl groups"/>
    <property type="evidence" value="ECO:0007669"/>
    <property type="project" value="InterPro"/>
</dbReference>
<dbReference type="EMBL" id="RQJO01000007">
    <property type="protein sequence ID" value="RRB07738.1"/>
    <property type="molecule type" value="Genomic_DNA"/>
</dbReference>